<dbReference type="InterPro" id="IPR006311">
    <property type="entry name" value="TAT_signal"/>
</dbReference>
<dbReference type="InterPro" id="IPR029052">
    <property type="entry name" value="Metallo-depent_PP-like"/>
</dbReference>
<dbReference type="SMART" id="SM00854">
    <property type="entry name" value="PGA_cap"/>
    <property type="match status" value="1"/>
</dbReference>
<sequence>MAQEQDRFRRHDVELHSSCDISRRAFIAGLLGTLGCAGAASLSGCALPFGAGSASSPSAAGAIEPQLATVFDGMQSTTSITLMMVGDMLIHTSVWNSGRRSDGTYNYDHFFANLTDEFANNDIAIVNQETILGGTEHGLEDFPNFNSPQELGDAEAKAGVDVALTATNHALDQGFEGIKWDLSYWRDKHPEMVVPGVADSKELADTIHIIERGGIKVALLNYTQHTNGIPLPDSAPWCVKKLHLSDLPGDVKRAREAGADFVIAFPHWGTEYVYTPDETQLKYGQIFLDAGVDAIIGTHPHVLENVDVRDGADGKKVPVFWSLGNFVSGQIEKPRMLGGMAKLTLEKTGDACKVTEYSLTPLVTHRAPNPSMSVYRLSDYTEELASQNAIRNAPGCGDFTLQYCYDLVGQILGEGFDANEGILKGTL</sequence>
<comment type="caution">
    <text evidence="3">The sequence shown here is derived from an EMBL/GenBank/DDBJ whole genome shotgun (WGS) entry which is preliminary data.</text>
</comment>
<dbReference type="PANTHER" id="PTHR33393">
    <property type="entry name" value="POLYGLUTAMINE SYNTHESIS ACCESSORY PROTEIN RV0574C-RELATED"/>
    <property type="match status" value="1"/>
</dbReference>
<dbReference type="RefSeq" id="WP_169276878.1">
    <property type="nucleotide sequence ID" value="NZ_JABBCP010000001.1"/>
</dbReference>
<dbReference type="Gene3D" id="3.60.21.10">
    <property type="match status" value="1"/>
</dbReference>
<gene>
    <name evidence="3" type="ORF">HF320_02330</name>
</gene>
<dbReference type="AlphaFoldDB" id="A0A7X9YIG9"/>
<reference evidence="3 4" key="1">
    <citation type="submission" date="2020-04" db="EMBL/GenBank/DDBJ databases">
        <title>Collinsella sp. KGMB02528 nov., an anaerobic actinobacterium isolated from human feces.</title>
        <authorList>
            <person name="Han K.-I."/>
            <person name="Eom M.K."/>
            <person name="Kim J.-S."/>
            <person name="Lee K.C."/>
            <person name="Suh M.K."/>
            <person name="Park S.-H."/>
            <person name="Lee J.H."/>
            <person name="Kang S.W."/>
            <person name="Park J.-E."/>
            <person name="Oh B.S."/>
            <person name="Yu S.Y."/>
            <person name="Choi S.-H."/>
            <person name="Lee D.H."/>
            <person name="Yoon H."/>
            <person name="Kim B.-Y."/>
            <person name="Lee J.H."/>
            <person name="Lee J.-S."/>
        </authorList>
    </citation>
    <scope>NUCLEOTIDE SEQUENCE [LARGE SCALE GENOMIC DNA]</scope>
    <source>
        <strain evidence="3 4">KGMB02528</strain>
    </source>
</reference>
<accession>A0A7X9YIG9</accession>
<dbReference type="Pfam" id="PF09587">
    <property type="entry name" value="PGA_cap"/>
    <property type="match status" value="1"/>
</dbReference>
<dbReference type="InterPro" id="IPR019079">
    <property type="entry name" value="Capsule_synth_CapA"/>
</dbReference>
<evidence type="ECO:0000313" key="3">
    <source>
        <dbReference type="EMBL" id="NMF55173.1"/>
    </source>
</evidence>
<comment type="similarity">
    <text evidence="1">Belongs to the CapA family.</text>
</comment>
<evidence type="ECO:0000256" key="1">
    <source>
        <dbReference type="ARBA" id="ARBA00005662"/>
    </source>
</evidence>
<protein>
    <submittedName>
        <fullName evidence="3">CapA family protein</fullName>
    </submittedName>
</protein>
<evidence type="ECO:0000259" key="2">
    <source>
        <dbReference type="SMART" id="SM00854"/>
    </source>
</evidence>
<dbReference type="InterPro" id="IPR052169">
    <property type="entry name" value="CW_Biosynth-Accessory"/>
</dbReference>
<dbReference type="Proteomes" id="UP000546970">
    <property type="component" value="Unassembled WGS sequence"/>
</dbReference>
<evidence type="ECO:0000313" key="4">
    <source>
        <dbReference type="Proteomes" id="UP000546970"/>
    </source>
</evidence>
<organism evidence="3 4">
    <name type="scientific">Collinsella acetigenes</name>
    <dbReference type="NCBI Taxonomy" id="2713419"/>
    <lineage>
        <taxon>Bacteria</taxon>
        <taxon>Bacillati</taxon>
        <taxon>Actinomycetota</taxon>
        <taxon>Coriobacteriia</taxon>
        <taxon>Coriobacteriales</taxon>
        <taxon>Coriobacteriaceae</taxon>
        <taxon>Collinsella</taxon>
    </lineage>
</organism>
<dbReference type="PANTHER" id="PTHR33393:SF12">
    <property type="entry name" value="CAPSULE BIOSYNTHESIS PROTEIN CAPA"/>
    <property type="match status" value="1"/>
</dbReference>
<keyword evidence="4" id="KW-1185">Reference proteome</keyword>
<dbReference type="EMBL" id="JABBCP010000001">
    <property type="protein sequence ID" value="NMF55173.1"/>
    <property type="molecule type" value="Genomic_DNA"/>
</dbReference>
<dbReference type="SUPFAM" id="SSF56300">
    <property type="entry name" value="Metallo-dependent phosphatases"/>
    <property type="match status" value="1"/>
</dbReference>
<proteinExistence type="inferred from homology"/>
<dbReference type="CDD" id="cd07381">
    <property type="entry name" value="MPP_CapA"/>
    <property type="match status" value="1"/>
</dbReference>
<dbReference type="PROSITE" id="PS51318">
    <property type="entry name" value="TAT"/>
    <property type="match status" value="1"/>
</dbReference>
<name>A0A7X9YIG9_9ACTN</name>
<feature type="domain" description="Capsule synthesis protein CapA" evidence="2">
    <location>
        <begin position="81"/>
        <end position="330"/>
    </location>
</feature>